<protein>
    <submittedName>
        <fullName evidence="3">Uncharacterized protein</fullName>
    </submittedName>
</protein>
<dbReference type="Proteomes" id="UP000315095">
    <property type="component" value="Unassembled WGS sequence"/>
</dbReference>
<evidence type="ECO:0000256" key="2">
    <source>
        <dbReference type="SAM" id="SignalP"/>
    </source>
</evidence>
<dbReference type="AlphaFoldDB" id="A0A4P5NVC8"/>
<feature type="chain" id="PRO_5020708831" evidence="2">
    <location>
        <begin position="26"/>
        <end position="210"/>
    </location>
</feature>
<evidence type="ECO:0000313" key="3">
    <source>
        <dbReference type="EMBL" id="GCE83851.1"/>
    </source>
</evidence>
<proteinExistence type="predicted"/>
<organism evidence="3 4">
    <name type="scientific">Komagataeibacter diospyri</name>
    <dbReference type="NCBI Taxonomy" id="1932662"/>
    <lineage>
        <taxon>Bacteria</taxon>
        <taxon>Pseudomonadati</taxon>
        <taxon>Pseudomonadota</taxon>
        <taxon>Alphaproteobacteria</taxon>
        <taxon>Acetobacterales</taxon>
        <taxon>Acetobacteraceae</taxon>
        <taxon>Komagataeibacter</taxon>
    </lineage>
</organism>
<accession>A0A4P5NVC8</accession>
<gene>
    <name evidence="3" type="ORF">MSKU9_1992</name>
</gene>
<dbReference type="RefSeq" id="WP_141261335.1">
    <property type="nucleotide sequence ID" value="NZ_BDLU01000042.1"/>
</dbReference>
<keyword evidence="2" id="KW-0732">Signal</keyword>
<feature type="signal peptide" evidence="2">
    <location>
        <begin position="1"/>
        <end position="25"/>
    </location>
</feature>
<reference evidence="4" key="1">
    <citation type="submission" date="2017-01" db="EMBL/GenBank/DDBJ databases">
        <title>Komagataeibacter sp. MSKU9 whole genome sequencing project.</title>
        <authorList>
            <person name="Matsutani M."/>
            <person name="Naloka K."/>
            <person name="Theeragool G."/>
            <person name="Yakushi T."/>
            <person name="Matsushita K."/>
        </authorList>
    </citation>
    <scope>NUCLEOTIDE SEQUENCE [LARGE SCALE GENOMIC DNA]</scope>
    <source>
        <strain evidence="4">MSKU9</strain>
    </source>
</reference>
<evidence type="ECO:0000313" key="4">
    <source>
        <dbReference type="Proteomes" id="UP000315095"/>
    </source>
</evidence>
<sequence length="210" mass="23096">MGKHTPRRTAWLAVAMLAQMGTAHAATTAFNKLPDYEKFGITVTSAYHVRRCGVTVTINQSRFIDSASALENEGILDNVTPAVISARPAYYIGQAMHEIVPTIIYHTFLRYTDAVNCHFVFHTKGGGGEDEALYGIEESASPAFLSFVVNSHTHTQVDWYKASFDEIREVASRFEEDPAYAAPLTPEEGGVTQPTPADPDSIQDVTDRLQ</sequence>
<name>A0A4P5NVC8_9PROT</name>
<dbReference type="EMBL" id="BDLU01000042">
    <property type="protein sequence ID" value="GCE83851.1"/>
    <property type="molecule type" value="Genomic_DNA"/>
</dbReference>
<dbReference type="OrthoDB" id="7282522at2"/>
<keyword evidence="4" id="KW-1185">Reference proteome</keyword>
<feature type="region of interest" description="Disordered" evidence="1">
    <location>
        <begin position="178"/>
        <end position="210"/>
    </location>
</feature>
<comment type="caution">
    <text evidence="3">The sequence shown here is derived from an EMBL/GenBank/DDBJ whole genome shotgun (WGS) entry which is preliminary data.</text>
</comment>
<evidence type="ECO:0000256" key="1">
    <source>
        <dbReference type="SAM" id="MobiDB-lite"/>
    </source>
</evidence>